<sequence>MMNRNIMRNLEDFENPRIVRLDANFYGASFFLMKLLPARFILEQAVSEGLLKPGATICESSSGTFGLALAMLAVQYGYKLILVSDWAIDRHLKSRLVELGAHVEIVNDPAPQGGLQQARLNRLAKYLKEIPGSFWPSQYSNTGNPLAYGKFAELLIRKLGKVDCLVGPVGSGGSMSGTTRFLRVPFPELHAIGVDMPHSVLFGQPCGDLGDLSGLGGEIVPSNVDHRQFDEVHWLTPAEVFHATHELHREHGLFMGPTSGAAYRVADWWSRKNPGKNVVAIFPDEGHRYVETIYNYEGDWLSSLSITSAYVREAPVTVEAPTEVLSGWSCYAWGRRTLDEVLSRVIEEERPELVSRQQKREVSQAVASASEKSFCTAPTAHIVAGDTRLLALSCLDSATVAHLRLDADQCQYVDPLYVVFSELSQSENSEFGHCFSVVAHDDVVGFFVLREKAAMPEWANPDAMTMHSLRVGRSYQGKGYGKAAAELAIGWIASNRPNVGRLMLAVNARNVAAKRMYLGFGFRDTGLTYCGPIGIQNIFEYEITPEK</sequence>
<dbReference type="Pfam" id="PF00583">
    <property type="entry name" value="Acetyltransf_1"/>
    <property type="match status" value="1"/>
</dbReference>
<evidence type="ECO:0000313" key="3">
    <source>
        <dbReference type="EMBL" id="MBB5429694.1"/>
    </source>
</evidence>
<dbReference type="CDD" id="cd01561">
    <property type="entry name" value="CBS_like"/>
    <property type="match status" value="1"/>
</dbReference>
<dbReference type="RefSeq" id="WP_152854875.1">
    <property type="nucleotide sequence ID" value="NZ_JACHDD010000043.1"/>
</dbReference>
<keyword evidence="2" id="KW-0663">Pyridoxal phosphate</keyword>
<evidence type="ECO:0000313" key="4">
    <source>
        <dbReference type="Proteomes" id="UP000592780"/>
    </source>
</evidence>
<protein>
    <submittedName>
        <fullName evidence="3">Cysteine synthase A</fullName>
        <ecNumber evidence="3">2.5.1.47</ecNumber>
    </submittedName>
</protein>
<dbReference type="InterPro" id="IPR036052">
    <property type="entry name" value="TrpB-like_PALP_sf"/>
</dbReference>
<dbReference type="CDD" id="cd04301">
    <property type="entry name" value="NAT_SF"/>
    <property type="match status" value="1"/>
</dbReference>
<evidence type="ECO:0000256" key="2">
    <source>
        <dbReference type="ARBA" id="ARBA00022898"/>
    </source>
</evidence>
<organism evidence="3 4">
    <name type="scientific">Paraburkholderia atlantica</name>
    <dbReference type="NCBI Taxonomy" id="2654982"/>
    <lineage>
        <taxon>Bacteria</taxon>
        <taxon>Pseudomonadati</taxon>
        <taxon>Pseudomonadota</taxon>
        <taxon>Betaproteobacteria</taxon>
        <taxon>Burkholderiales</taxon>
        <taxon>Burkholderiaceae</taxon>
        <taxon>Paraburkholderia</taxon>
    </lineage>
</organism>
<dbReference type="SUPFAM" id="SSF53686">
    <property type="entry name" value="Tryptophan synthase beta subunit-like PLP-dependent enzymes"/>
    <property type="match status" value="1"/>
</dbReference>
<dbReference type="InterPro" id="IPR000182">
    <property type="entry name" value="GNAT_dom"/>
</dbReference>
<dbReference type="InterPro" id="IPR050214">
    <property type="entry name" value="Cys_Synth/Cystath_Beta-Synth"/>
</dbReference>
<reference evidence="3 4" key="1">
    <citation type="submission" date="2020-08" db="EMBL/GenBank/DDBJ databases">
        <title>Genomic Encyclopedia of Type Strains, Phase IV (KMG-V): Genome sequencing to study the core and pangenomes of soil and plant-associated prokaryotes.</title>
        <authorList>
            <person name="Whitman W."/>
        </authorList>
    </citation>
    <scope>NUCLEOTIDE SEQUENCE [LARGE SCALE GENOMIC DNA]</scope>
    <source>
        <strain evidence="3 4">JPY158</strain>
    </source>
</reference>
<name>A0A6I1QAF9_PARAM</name>
<comment type="caution">
    <text evidence="3">The sequence shown here is derived from an EMBL/GenBank/DDBJ whole genome shotgun (WGS) entry which is preliminary data.</text>
</comment>
<dbReference type="Gene3D" id="3.40.50.1100">
    <property type="match status" value="2"/>
</dbReference>
<dbReference type="EC" id="2.5.1.47" evidence="3"/>
<dbReference type="Proteomes" id="UP000592780">
    <property type="component" value="Unassembled WGS sequence"/>
</dbReference>
<dbReference type="GO" id="GO:0004124">
    <property type="term" value="F:cysteine synthase activity"/>
    <property type="evidence" value="ECO:0007669"/>
    <property type="project" value="UniProtKB-EC"/>
</dbReference>
<dbReference type="Gene3D" id="3.40.630.30">
    <property type="match status" value="1"/>
</dbReference>
<keyword evidence="4" id="KW-1185">Reference proteome</keyword>
<dbReference type="SUPFAM" id="SSF55729">
    <property type="entry name" value="Acyl-CoA N-acyltransferases (Nat)"/>
    <property type="match status" value="1"/>
</dbReference>
<dbReference type="AlphaFoldDB" id="A0A6I1QAF9"/>
<keyword evidence="3" id="KW-0808">Transferase</keyword>
<dbReference type="InterPro" id="IPR016181">
    <property type="entry name" value="Acyl_CoA_acyltransferase"/>
</dbReference>
<dbReference type="PANTHER" id="PTHR10314">
    <property type="entry name" value="CYSTATHIONINE BETA-SYNTHASE"/>
    <property type="match status" value="1"/>
</dbReference>
<dbReference type="GO" id="GO:0016747">
    <property type="term" value="F:acyltransferase activity, transferring groups other than amino-acyl groups"/>
    <property type="evidence" value="ECO:0007669"/>
    <property type="project" value="InterPro"/>
</dbReference>
<dbReference type="InterPro" id="IPR001926">
    <property type="entry name" value="TrpB-like_PALP"/>
</dbReference>
<dbReference type="EMBL" id="JACHDD010000043">
    <property type="protein sequence ID" value="MBB5429694.1"/>
    <property type="molecule type" value="Genomic_DNA"/>
</dbReference>
<dbReference type="Pfam" id="PF00291">
    <property type="entry name" value="PALP"/>
    <property type="match status" value="1"/>
</dbReference>
<evidence type="ECO:0000256" key="1">
    <source>
        <dbReference type="ARBA" id="ARBA00001933"/>
    </source>
</evidence>
<dbReference type="PROSITE" id="PS51186">
    <property type="entry name" value="GNAT"/>
    <property type="match status" value="1"/>
</dbReference>
<gene>
    <name evidence="3" type="ORF">HDG40_007892</name>
</gene>
<proteinExistence type="predicted"/>
<accession>A0A6I1QAF9</accession>
<comment type="cofactor">
    <cofactor evidence="1">
        <name>pyridoxal 5'-phosphate</name>
        <dbReference type="ChEBI" id="CHEBI:597326"/>
    </cofactor>
</comment>